<evidence type="ECO:0000313" key="3">
    <source>
        <dbReference type="Proteomes" id="UP000468581"/>
    </source>
</evidence>
<feature type="transmembrane region" description="Helical" evidence="1">
    <location>
        <begin position="19"/>
        <end position="39"/>
    </location>
</feature>
<evidence type="ECO:0000256" key="1">
    <source>
        <dbReference type="SAM" id="Phobius"/>
    </source>
</evidence>
<keyword evidence="1" id="KW-0812">Transmembrane</keyword>
<evidence type="ECO:0000313" key="2">
    <source>
        <dbReference type="EMBL" id="NER15097.1"/>
    </source>
</evidence>
<accession>A0A6P0UQ60</accession>
<proteinExistence type="predicted"/>
<keyword evidence="3" id="KW-1185">Reference proteome</keyword>
<dbReference type="AlphaFoldDB" id="A0A6P0UQ60"/>
<dbReference type="Proteomes" id="UP000468581">
    <property type="component" value="Unassembled WGS sequence"/>
</dbReference>
<reference evidence="2 3" key="1">
    <citation type="submission" date="2020-01" db="EMBL/GenBank/DDBJ databases">
        <title>Leptobacterium flavescens.</title>
        <authorList>
            <person name="Wang G."/>
        </authorList>
    </citation>
    <scope>NUCLEOTIDE SEQUENCE [LARGE SCALE GENOMIC DNA]</scope>
    <source>
        <strain evidence="2 3">KCTC 22160</strain>
    </source>
</reference>
<feature type="transmembrane region" description="Helical" evidence="1">
    <location>
        <begin position="45"/>
        <end position="62"/>
    </location>
</feature>
<feature type="transmembrane region" description="Helical" evidence="1">
    <location>
        <begin position="159"/>
        <end position="176"/>
    </location>
</feature>
<feature type="transmembrane region" description="Helical" evidence="1">
    <location>
        <begin position="74"/>
        <end position="92"/>
    </location>
</feature>
<dbReference type="RefSeq" id="WP_163608395.1">
    <property type="nucleotide sequence ID" value="NZ_JAABOO010000004.1"/>
</dbReference>
<feature type="transmembrane region" description="Helical" evidence="1">
    <location>
        <begin position="107"/>
        <end position="125"/>
    </location>
</feature>
<name>A0A6P0UQ60_9FLAO</name>
<dbReference type="EMBL" id="JAABOO010000004">
    <property type="protein sequence ID" value="NER15097.1"/>
    <property type="molecule type" value="Genomic_DNA"/>
</dbReference>
<organism evidence="2 3">
    <name type="scientific">Leptobacterium flavescens</name>
    <dbReference type="NCBI Taxonomy" id="472055"/>
    <lineage>
        <taxon>Bacteria</taxon>
        <taxon>Pseudomonadati</taxon>
        <taxon>Bacteroidota</taxon>
        <taxon>Flavobacteriia</taxon>
        <taxon>Flavobacteriales</taxon>
        <taxon>Flavobacteriaceae</taxon>
        <taxon>Leptobacterium</taxon>
    </lineage>
</organism>
<comment type="caution">
    <text evidence="2">The sequence shown here is derived from an EMBL/GenBank/DDBJ whole genome shotgun (WGS) entry which is preliminary data.</text>
</comment>
<keyword evidence="1" id="KW-0472">Membrane</keyword>
<gene>
    <name evidence="2" type="ORF">GWK08_16705</name>
</gene>
<protein>
    <submittedName>
        <fullName evidence="2">Uncharacterized protein</fullName>
    </submittedName>
</protein>
<keyword evidence="1" id="KW-1133">Transmembrane helix</keyword>
<sequence length="177" mass="20895">MAETIVDNIEQSNLKKIDWILLITYLGIHLILGVVYALNLYDREWIQDFYFIIPFIFVFLIFDIYHKRLWNNKVLLIWGIIGLIQTIVYYYYHDLPQIQAVNGNDLIWLKALPLTVLTSFIFNLINKRIYGDNFIVTSLRLDPNRIDPKDGRKLRPADYIFSLSGFLIIIFGTVFTN</sequence>